<evidence type="ECO:0008006" key="3">
    <source>
        <dbReference type="Google" id="ProtNLM"/>
    </source>
</evidence>
<organism evidence="1 2">
    <name type="scientific">Daedalea quercina L-15889</name>
    <dbReference type="NCBI Taxonomy" id="1314783"/>
    <lineage>
        <taxon>Eukaryota</taxon>
        <taxon>Fungi</taxon>
        <taxon>Dikarya</taxon>
        <taxon>Basidiomycota</taxon>
        <taxon>Agaricomycotina</taxon>
        <taxon>Agaricomycetes</taxon>
        <taxon>Polyporales</taxon>
        <taxon>Fomitopsis</taxon>
    </lineage>
</organism>
<keyword evidence="2" id="KW-1185">Reference proteome</keyword>
<dbReference type="Proteomes" id="UP000076727">
    <property type="component" value="Unassembled WGS sequence"/>
</dbReference>
<evidence type="ECO:0000313" key="1">
    <source>
        <dbReference type="EMBL" id="KZT66951.1"/>
    </source>
</evidence>
<sequence length="236" mass="26644">MFEDNTLVDPGCAATYSYSFDTPKPAEHERHFSANFPQGSPALPFNSPQSEHVYVLESFAEMVRSSTALPPEADRILRDIHTFVSTTSSAVPYAVGNRFWGTLPRYIEGHGAQNIDRFRHGPAPIDGTRCLFNNCRIVLQDTTNAGVARHLLDHHFTGDRTQWEKSDERIHCLWIDCRHRGTLKKRSLAKHICTAHLRTTEVKCDVPGCDAVLSREDGRKRHTMKVHGALATPRRD</sequence>
<reference evidence="1 2" key="1">
    <citation type="journal article" date="2016" name="Mol. Biol. Evol.">
        <title>Comparative Genomics of Early-Diverging Mushroom-Forming Fungi Provides Insights into the Origins of Lignocellulose Decay Capabilities.</title>
        <authorList>
            <person name="Nagy L.G."/>
            <person name="Riley R."/>
            <person name="Tritt A."/>
            <person name="Adam C."/>
            <person name="Daum C."/>
            <person name="Floudas D."/>
            <person name="Sun H."/>
            <person name="Yadav J.S."/>
            <person name="Pangilinan J."/>
            <person name="Larsson K.H."/>
            <person name="Matsuura K."/>
            <person name="Barry K."/>
            <person name="Labutti K."/>
            <person name="Kuo R."/>
            <person name="Ohm R.A."/>
            <person name="Bhattacharya S.S."/>
            <person name="Shirouzu T."/>
            <person name="Yoshinaga Y."/>
            <person name="Martin F.M."/>
            <person name="Grigoriev I.V."/>
            <person name="Hibbett D.S."/>
        </authorList>
    </citation>
    <scope>NUCLEOTIDE SEQUENCE [LARGE SCALE GENOMIC DNA]</scope>
    <source>
        <strain evidence="1 2">L-15889</strain>
    </source>
</reference>
<dbReference type="AlphaFoldDB" id="A0A165NGM9"/>
<accession>A0A165NGM9</accession>
<proteinExistence type="predicted"/>
<dbReference type="EMBL" id="KV429082">
    <property type="protein sequence ID" value="KZT66951.1"/>
    <property type="molecule type" value="Genomic_DNA"/>
</dbReference>
<name>A0A165NGM9_9APHY</name>
<evidence type="ECO:0000313" key="2">
    <source>
        <dbReference type="Proteomes" id="UP000076727"/>
    </source>
</evidence>
<protein>
    <recommendedName>
        <fullName evidence="3">C2H2-type domain-containing protein</fullName>
    </recommendedName>
</protein>
<gene>
    <name evidence="1" type="ORF">DAEQUDRAFT_813238</name>
</gene>
<dbReference type="STRING" id="1314783.A0A165NGM9"/>
<dbReference type="OrthoDB" id="2799176at2759"/>